<evidence type="ECO:0000256" key="1">
    <source>
        <dbReference type="SAM" id="MobiDB-lite"/>
    </source>
</evidence>
<evidence type="ECO:0000313" key="3">
    <source>
        <dbReference type="EMBL" id="KMO77074.1"/>
    </source>
</evidence>
<dbReference type="Proteomes" id="UP000036313">
    <property type="component" value="Unassembled WGS sequence"/>
</dbReference>
<proteinExistence type="predicted"/>
<evidence type="ECO:0000313" key="4">
    <source>
        <dbReference type="Proteomes" id="UP000036313"/>
    </source>
</evidence>
<feature type="chain" id="PRO_5039111199" evidence="2">
    <location>
        <begin position="20"/>
        <end position="450"/>
    </location>
</feature>
<feature type="compositionally biased region" description="Basic and acidic residues" evidence="1">
    <location>
        <begin position="378"/>
        <end position="398"/>
    </location>
</feature>
<feature type="signal peptide" evidence="2">
    <location>
        <begin position="1"/>
        <end position="19"/>
    </location>
</feature>
<reference evidence="3 4" key="1">
    <citation type="journal article" date="2015" name="Genome Biol. Evol.">
        <title>Characterization of Three Mycobacterium spp. with Potential Use in Bioremediation by Genome Sequencing and Comparative Genomics.</title>
        <authorList>
            <person name="Das S."/>
            <person name="Pettersson B.M."/>
            <person name="Behra P.R."/>
            <person name="Ramesh M."/>
            <person name="Dasgupta S."/>
            <person name="Bhattacharya A."/>
            <person name="Kirsebom L.A."/>
        </authorList>
    </citation>
    <scope>NUCLEOTIDE SEQUENCE [LARGE SCALE GENOMIC DNA]</scope>
    <source>
        <strain evidence="3 4">DSM 44075</strain>
    </source>
</reference>
<dbReference type="PATRIC" id="fig|1807.14.peg.2132"/>
<sequence precursor="true">MHSSIGKPLVALVSAACLAAPAMTTPTTMTTSDSVHATATIPVELSAAVATFDPVPPSLRTLNAPVAPTSDAKLVEAVDTMAELSGVDRATLLLQLLTAPYHNVLGVSKAVGSAVNAVLQVASLPFSVFTYVLTNRTSEIPDYIASVQKNLNGALPGISTAIKTEIQYDLDLISQVFGPQPNVASSATSVKTVAAQADPVDQGTLLLQLLTIPYHNFLGVSKAVGSAANAVVQLASLPFSVFTYVLTNRTTEIPAYVETVRANLKGALPGISTAIKSELAYNKSVIDQIFGGSTASLALQSRHAPNLLAGDGSAATVLDSPHPFLSQLSAAHSVADQPTESDTAEAPKTVGGKHRAPEVEESPEPTVHEAASTPDITSDTKSDAKTDSEAESKADSTTESKSGTTSESKSDNKSDAKSDAKSDTEAGTKPDSKAAPSIGGKHRKPEADAA</sequence>
<feature type="region of interest" description="Disordered" evidence="1">
    <location>
        <begin position="330"/>
        <end position="450"/>
    </location>
</feature>
<evidence type="ECO:0000256" key="2">
    <source>
        <dbReference type="SAM" id="SignalP"/>
    </source>
</evidence>
<name>A0A0J6W3T1_9MYCO</name>
<organism evidence="3 4">
    <name type="scientific">Mycolicibacterium obuense</name>
    <dbReference type="NCBI Taxonomy" id="1807"/>
    <lineage>
        <taxon>Bacteria</taxon>
        <taxon>Bacillati</taxon>
        <taxon>Actinomycetota</taxon>
        <taxon>Actinomycetes</taxon>
        <taxon>Mycobacteriales</taxon>
        <taxon>Mycobacteriaceae</taxon>
        <taxon>Mycolicibacterium</taxon>
    </lineage>
</organism>
<feature type="compositionally biased region" description="Polar residues" evidence="1">
    <location>
        <begin position="330"/>
        <end position="341"/>
    </location>
</feature>
<feature type="compositionally biased region" description="Basic and acidic residues" evidence="1">
    <location>
        <begin position="408"/>
        <end position="432"/>
    </location>
</feature>
<protein>
    <submittedName>
        <fullName evidence="3">Uncharacterized protein</fullName>
    </submittedName>
</protein>
<dbReference type="AlphaFoldDB" id="A0A0J6W3T1"/>
<accession>A0A0J6W3T1</accession>
<gene>
    <name evidence="3" type="ORF">MOBUDSM44075_02114</name>
</gene>
<comment type="caution">
    <text evidence="3">The sequence shown here is derived from an EMBL/GenBank/DDBJ whole genome shotgun (WGS) entry which is preliminary data.</text>
</comment>
<keyword evidence="2" id="KW-0732">Signal</keyword>
<dbReference type="EMBL" id="JYNU01000011">
    <property type="protein sequence ID" value="KMO77074.1"/>
    <property type="molecule type" value="Genomic_DNA"/>
</dbReference>